<evidence type="ECO:0000313" key="2">
    <source>
        <dbReference type="EMBL" id="KAF4409283.1"/>
    </source>
</evidence>
<keyword evidence="3" id="KW-1185">Reference proteome</keyword>
<evidence type="ECO:0008006" key="4">
    <source>
        <dbReference type="Google" id="ProtNLM"/>
    </source>
</evidence>
<comment type="caution">
    <text evidence="2">The sequence shown here is derived from an EMBL/GenBank/DDBJ whole genome shotgun (WGS) entry which is preliminary data.</text>
</comment>
<organism evidence="2 3">
    <name type="scientific">Streptomyces lycii</name>
    <dbReference type="NCBI Taxonomy" id="2654337"/>
    <lineage>
        <taxon>Bacteria</taxon>
        <taxon>Bacillati</taxon>
        <taxon>Actinomycetota</taxon>
        <taxon>Actinomycetes</taxon>
        <taxon>Kitasatosporales</taxon>
        <taxon>Streptomycetaceae</taxon>
        <taxon>Streptomyces</taxon>
    </lineage>
</organism>
<sequence>MKLKKTFVSAVAALALAGGTTGAFADDVEAETTNVPILSCLIPINLALIGEAEQTNCSAASSAEEETSIKVEAKKNHH</sequence>
<name>A0ABQ7FPX2_9ACTN</name>
<feature type="chain" id="PRO_5047126233" description="Secreted protein" evidence="1">
    <location>
        <begin position="26"/>
        <end position="78"/>
    </location>
</feature>
<proteinExistence type="predicted"/>
<protein>
    <recommendedName>
        <fullName evidence="4">Secreted protein</fullName>
    </recommendedName>
</protein>
<gene>
    <name evidence="2" type="ORF">GCU69_09805</name>
</gene>
<keyword evidence="1" id="KW-0732">Signal</keyword>
<dbReference type="RefSeq" id="WP_098753150.1">
    <property type="nucleotide sequence ID" value="NZ_WHPN01000235.1"/>
</dbReference>
<feature type="signal peptide" evidence="1">
    <location>
        <begin position="1"/>
        <end position="25"/>
    </location>
</feature>
<dbReference type="EMBL" id="WHPN01000235">
    <property type="protein sequence ID" value="KAF4409283.1"/>
    <property type="molecule type" value="Genomic_DNA"/>
</dbReference>
<evidence type="ECO:0000256" key="1">
    <source>
        <dbReference type="SAM" id="SignalP"/>
    </source>
</evidence>
<dbReference type="Proteomes" id="UP000621266">
    <property type="component" value="Unassembled WGS sequence"/>
</dbReference>
<reference evidence="2 3" key="1">
    <citation type="submission" date="2019-10" db="EMBL/GenBank/DDBJ databases">
        <title>Streptomyces tenebrisbrunneis sp.nov., an endogenous actinomycete isolated from of Lycium ruthenicum.</title>
        <authorList>
            <person name="Ma L."/>
        </authorList>
    </citation>
    <scope>NUCLEOTIDE SEQUENCE [LARGE SCALE GENOMIC DNA]</scope>
    <source>
        <strain evidence="2 3">TRM 66187</strain>
    </source>
</reference>
<evidence type="ECO:0000313" key="3">
    <source>
        <dbReference type="Proteomes" id="UP000621266"/>
    </source>
</evidence>
<accession>A0ABQ7FPX2</accession>